<dbReference type="Proteomes" id="UP000054053">
    <property type="component" value="Unassembled WGS sequence"/>
</dbReference>
<evidence type="ECO:0000313" key="2">
    <source>
        <dbReference type="Proteomes" id="UP000054053"/>
    </source>
</evidence>
<evidence type="ECO:0000313" key="1">
    <source>
        <dbReference type="EMBL" id="GAO15284.1"/>
    </source>
</evidence>
<accession>A0A1B5KYS6</accession>
<dbReference type="AlphaFoldDB" id="A0A1B5KYS6"/>
<gene>
    <name evidence="1" type="ORF">UVI_02041080</name>
</gene>
<name>A0A1B5KYS6_USTVR</name>
<reference evidence="2" key="1">
    <citation type="journal article" date="2016" name="Genome Announc.">
        <title>Genome sequence of Ustilaginoidea virens IPU010, a rice pathogenic fungus causing false smut.</title>
        <authorList>
            <person name="Kumagai T."/>
            <person name="Ishii T."/>
            <person name="Terai G."/>
            <person name="Umemura M."/>
            <person name="Machida M."/>
            <person name="Asai K."/>
        </authorList>
    </citation>
    <scope>NUCLEOTIDE SEQUENCE [LARGE SCALE GENOMIC DNA]</scope>
    <source>
        <strain evidence="2">IPU010</strain>
    </source>
</reference>
<dbReference type="EMBL" id="BBTG02000023">
    <property type="protein sequence ID" value="GAO15284.1"/>
    <property type="molecule type" value="Genomic_DNA"/>
</dbReference>
<protein>
    <submittedName>
        <fullName evidence="1">Uncharacterized protein</fullName>
    </submittedName>
</protein>
<comment type="caution">
    <text evidence="1">The sequence shown here is derived from an EMBL/GenBank/DDBJ whole genome shotgun (WGS) entry which is preliminary data.</text>
</comment>
<sequence>MLMDLLRMRAFRTSQAAFPNRLLVAIFDVSYCSEKRHNLFMPVGYGRIQGALQILCICILLLCSFQCGRAVPLVQFLYRKCGNDSSFTGHLQRAPNGLSENSAEAHGKG</sequence>
<proteinExistence type="predicted"/>
<organism evidence="1 2">
    <name type="scientific">Ustilaginoidea virens</name>
    <name type="common">Rice false smut fungus</name>
    <name type="synonym">Villosiclava virens</name>
    <dbReference type="NCBI Taxonomy" id="1159556"/>
    <lineage>
        <taxon>Eukaryota</taxon>
        <taxon>Fungi</taxon>
        <taxon>Dikarya</taxon>
        <taxon>Ascomycota</taxon>
        <taxon>Pezizomycotina</taxon>
        <taxon>Sordariomycetes</taxon>
        <taxon>Hypocreomycetidae</taxon>
        <taxon>Hypocreales</taxon>
        <taxon>Clavicipitaceae</taxon>
        <taxon>Ustilaginoidea</taxon>
    </lineage>
</organism>